<evidence type="ECO:0000313" key="3">
    <source>
        <dbReference type="Proteomes" id="UP000644507"/>
    </source>
</evidence>
<keyword evidence="1" id="KW-0812">Transmembrane</keyword>
<gene>
    <name evidence="2" type="ORF">GCM10007100_16540</name>
</gene>
<feature type="transmembrane region" description="Helical" evidence="1">
    <location>
        <begin position="31"/>
        <end position="51"/>
    </location>
</feature>
<organism evidence="2 3">
    <name type="scientific">Roseibacillus persicicus</name>
    <dbReference type="NCBI Taxonomy" id="454148"/>
    <lineage>
        <taxon>Bacteria</taxon>
        <taxon>Pseudomonadati</taxon>
        <taxon>Verrucomicrobiota</taxon>
        <taxon>Verrucomicrobiia</taxon>
        <taxon>Verrucomicrobiales</taxon>
        <taxon>Verrucomicrobiaceae</taxon>
        <taxon>Roseibacillus</taxon>
    </lineage>
</organism>
<dbReference type="Proteomes" id="UP000644507">
    <property type="component" value="Unassembled WGS sequence"/>
</dbReference>
<name>A0A918TJI9_9BACT</name>
<keyword evidence="1" id="KW-0472">Membrane</keyword>
<comment type="caution">
    <text evidence="2">The sequence shown here is derived from an EMBL/GenBank/DDBJ whole genome shotgun (WGS) entry which is preliminary data.</text>
</comment>
<reference evidence="2" key="2">
    <citation type="submission" date="2020-09" db="EMBL/GenBank/DDBJ databases">
        <authorList>
            <person name="Sun Q."/>
            <person name="Kim S."/>
        </authorList>
    </citation>
    <scope>NUCLEOTIDE SEQUENCE</scope>
    <source>
        <strain evidence="2">KCTC 12988</strain>
    </source>
</reference>
<evidence type="ECO:0000313" key="2">
    <source>
        <dbReference type="EMBL" id="GHC51060.1"/>
    </source>
</evidence>
<sequence>MLKRIAGIIALVLGLLIYLLAGNGPLEGPVGLSIGLVGGTVFCIGGGVLIGKSVLDDRE</sequence>
<protein>
    <submittedName>
        <fullName evidence="2">Uncharacterized protein</fullName>
    </submittedName>
</protein>
<evidence type="ECO:0000256" key="1">
    <source>
        <dbReference type="SAM" id="Phobius"/>
    </source>
</evidence>
<accession>A0A918TJI9</accession>
<proteinExistence type="predicted"/>
<dbReference type="AlphaFoldDB" id="A0A918TJI9"/>
<dbReference type="EMBL" id="BMXI01000006">
    <property type="protein sequence ID" value="GHC51060.1"/>
    <property type="molecule type" value="Genomic_DNA"/>
</dbReference>
<reference evidence="2" key="1">
    <citation type="journal article" date="2014" name="Int. J. Syst. Evol. Microbiol.">
        <title>Complete genome sequence of Corynebacterium casei LMG S-19264T (=DSM 44701T), isolated from a smear-ripened cheese.</title>
        <authorList>
            <consortium name="US DOE Joint Genome Institute (JGI-PGF)"/>
            <person name="Walter F."/>
            <person name="Albersmeier A."/>
            <person name="Kalinowski J."/>
            <person name="Ruckert C."/>
        </authorList>
    </citation>
    <scope>NUCLEOTIDE SEQUENCE</scope>
    <source>
        <strain evidence="2">KCTC 12988</strain>
    </source>
</reference>
<keyword evidence="3" id="KW-1185">Reference proteome</keyword>
<keyword evidence="1" id="KW-1133">Transmembrane helix</keyword>